<protein>
    <submittedName>
        <fullName evidence="14">Actin binding protein</fullName>
    </submittedName>
</protein>
<dbReference type="InterPro" id="IPR036872">
    <property type="entry name" value="CH_dom_sf"/>
</dbReference>
<feature type="non-terminal residue" evidence="14">
    <location>
        <position position="1"/>
    </location>
</feature>
<evidence type="ECO:0000313" key="14">
    <source>
        <dbReference type="EMBL" id="KRT86584.1"/>
    </source>
</evidence>
<dbReference type="Proteomes" id="UP000051574">
    <property type="component" value="Unassembled WGS sequence"/>
</dbReference>
<keyword evidence="7" id="KW-1133">Transmembrane helix</keyword>
<reference evidence="14 15" key="1">
    <citation type="submission" date="2015-09" db="EMBL/GenBank/DDBJ databases">
        <title>Draft genome of the scarab beetle Oryctes borbonicus.</title>
        <authorList>
            <person name="Meyer J.M."/>
            <person name="Markov G.V."/>
            <person name="Baskaran P."/>
            <person name="Herrmann M."/>
            <person name="Sommer R.J."/>
            <person name="Roedelsperger C."/>
        </authorList>
    </citation>
    <scope>NUCLEOTIDE SEQUENCE [LARGE SCALE GENOMIC DNA]</scope>
    <source>
        <strain evidence="14">OB123</strain>
        <tissue evidence="14">Whole animal</tissue>
    </source>
</reference>
<comment type="caution">
    <text evidence="14">The sequence shown here is derived from an EMBL/GenBank/DDBJ whole genome shotgun (WGS) entry which is preliminary data.</text>
</comment>
<evidence type="ECO:0000256" key="2">
    <source>
        <dbReference type="ARBA" id="ARBA00004245"/>
    </source>
</evidence>
<keyword evidence="6" id="KW-0677">Repeat</keyword>
<comment type="subcellular location">
    <subcellularLocation>
        <location evidence="2">Cytoplasm</location>
        <location evidence="2">Cytoskeleton</location>
    </subcellularLocation>
    <subcellularLocation>
        <location evidence="1">Nucleus membrane</location>
    </subcellularLocation>
</comment>
<dbReference type="GO" id="GO:0005737">
    <property type="term" value="C:cytoplasm"/>
    <property type="evidence" value="ECO:0007669"/>
    <property type="project" value="TreeGrafter"/>
</dbReference>
<dbReference type="Gene3D" id="1.10.418.10">
    <property type="entry name" value="Calponin-like domain"/>
    <property type="match status" value="1"/>
</dbReference>
<dbReference type="Pfam" id="PF00307">
    <property type="entry name" value="CH"/>
    <property type="match status" value="1"/>
</dbReference>
<gene>
    <name evidence="14" type="ORF">AMK59_2829</name>
</gene>
<dbReference type="EMBL" id="LJIG01000356">
    <property type="protein sequence ID" value="KRT86584.1"/>
    <property type="molecule type" value="Genomic_DNA"/>
</dbReference>
<evidence type="ECO:0000256" key="9">
    <source>
        <dbReference type="ARBA" id="ARBA00023136"/>
    </source>
</evidence>
<dbReference type="GO" id="GO:0007097">
    <property type="term" value="P:nuclear migration"/>
    <property type="evidence" value="ECO:0007669"/>
    <property type="project" value="UniProtKB-ARBA"/>
</dbReference>
<evidence type="ECO:0000256" key="5">
    <source>
        <dbReference type="ARBA" id="ARBA00022692"/>
    </source>
</evidence>
<evidence type="ECO:0000256" key="6">
    <source>
        <dbReference type="ARBA" id="ARBA00022737"/>
    </source>
</evidence>
<dbReference type="InterPro" id="IPR001715">
    <property type="entry name" value="CH_dom"/>
</dbReference>
<dbReference type="GO" id="GO:0051015">
    <property type="term" value="F:actin filament binding"/>
    <property type="evidence" value="ECO:0007669"/>
    <property type="project" value="TreeGrafter"/>
</dbReference>
<dbReference type="SUPFAM" id="SSF47576">
    <property type="entry name" value="Calponin-homology domain, CH-domain"/>
    <property type="match status" value="1"/>
</dbReference>
<evidence type="ECO:0000256" key="3">
    <source>
        <dbReference type="ARBA" id="ARBA00008619"/>
    </source>
</evidence>
<dbReference type="FunFam" id="1.10.418.10:FF:000037">
    <property type="entry name" value="nesprin-1 isoform X1"/>
    <property type="match status" value="1"/>
</dbReference>
<dbReference type="PANTHER" id="PTHR47535:SF1">
    <property type="entry name" value="NESPRIN-1"/>
    <property type="match status" value="1"/>
</dbReference>
<evidence type="ECO:0000256" key="12">
    <source>
        <dbReference type="ARBA" id="ARBA00023242"/>
    </source>
</evidence>
<keyword evidence="8" id="KW-0175">Coiled coil</keyword>
<dbReference type="PANTHER" id="PTHR47535">
    <property type="entry name" value="MUSCLE-SPECIFIC PROTEIN 300 KDA, ISOFORM G"/>
    <property type="match status" value="1"/>
</dbReference>
<comment type="similarity">
    <text evidence="3">Belongs to the nesprin family.</text>
</comment>
<evidence type="ECO:0000256" key="1">
    <source>
        <dbReference type="ARBA" id="ARBA00004126"/>
    </source>
</evidence>
<evidence type="ECO:0000313" key="15">
    <source>
        <dbReference type="Proteomes" id="UP000051574"/>
    </source>
</evidence>
<dbReference type="SMART" id="SM00033">
    <property type="entry name" value="CH"/>
    <property type="match status" value="1"/>
</dbReference>
<dbReference type="PROSITE" id="PS00020">
    <property type="entry name" value="ACTININ_2"/>
    <property type="match status" value="1"/>
</dbReference>
<keyword evidence="9" id="KW-0472">Membrane</keyword>
<evidence type="ECO:0000259" key="13">
    <source>
        <dbReference type="PROSITE" id="PS50021"/>
    </source>
</evidence>
<dbReference type="GO" id="GO:0005856">
    <property type="term" value="C:cytoskeleton"/>
    <property type="evidence" value="ECO:0007669"/>
    <property type="project" value="UniProtKB-SubCell"/>
</dbReference>
<dbReference type="InterPro" id="IPR001589">
    <property type="entry name" value="Actinin_actin-bd_CS"/>
</dbReference>
<dbReference type="GO" id="GO:0005640">
    <property type="term" value="C:nuclear outer membrane"/>
    <property type="evidence" value="ECO:0007669"/>
    <property type="project" value="TreeGrafter"/>
</dbReference>
<feature type="domain" description="Calponin-homology (CH)" evidence="13">
    <location>
        <begin position="3"/>
        <end position="110"/>
    </location>
</feature>
<dbReference type="AlphaFoldDB" id="A0A0T6BGV8"/>
<evidence type="ECO:0000256" key="7">
    <source>
        <dbReference type="ARBA" id="ARBA00022989"/>
    </source>
</evidence>
<dbReference type="GO" id="GO:0006997">
    <property type="term" value="P:nucleus organization"/>
    <property type="evidence" value="ECO:0007669"/>
    <property type="project" value="UniProtKB-ARBA"/>
</dbReference>
<name>A0A0T6BGV8_9SCAR</name>
<keyword evidence="15" id="KW-1185">Reference proteome</keyword>
<evidence type="ECO:0000256" key="8">
    <source>
        <dbReference type="ARBA" id="ARBA00023054"/>
    </source>
</evidence>
<dbReference type="InterPro" id="IPR052403">
    <property type="entry name" value="LINC-complex_assoc"/>
</dbReference>
<organism evidence="14 15">
    <name type="scientific">Oryctes borbonicus</name>
    <dbReference type="NCBI Taxonomy" id="1629725"/>
    <lineage>
        <taxon>Eukaryota</taxon>
        <taxon>Metazoa</taxon>
        <taxon>Ecdysozoa</taxon>
        <taxon>Arthropoda</taxon>
        <taxon>Hexapoda</taxon>
        <taxon>Insecta</taxon>
        <taxon>Pterygota</taxon>
        <taxon>Neoptera</taxon>
        <taxon>Endopterygota</taxon>
        <taxon>Coleoptera</taxon>
        <taxon>Polyphaga</taxon>
        <taxon>Scarabaeiformia</taxon>
        <taxon>Scarabaeidae</taxon>
        <taxon>Dynastinae</taxon>
        <taxon>Oryctes</taxon>
    </lineage>
</organism>
<keyword evidence="5" id="KW-0812">Transmembrane</keyword>
<dbReference type="OrthoDB" id="6426610at2759"/>
<keyword evidence="11" id="KW-0206">Cytoskeleton</keyword>
<accession>A0A0T6BGV8</accession>
<keyword evidence="10" id="KW-0009">Actin-binding</keyword>
<dbReference type="PROSITE" id="PS00019">
    <property type="entry name" value="ACTININ_1"/>
    <property type="match status" value="1"/>
</dbReference>
<dbReference type="GO" id="GO:0034993">
    <property type="term" value="C:meiotic nuclear membrane microtubule tethering complex"/>
    <property type="evidence" value="ECO:0007669"/>
    <property type="project" value="TreeGrafter"/>
</dbReference>
<evidence type="ECO:0000256" key="11">
    <source>
        <dbReference type="ARBA" id="ARBA00023212"/>
    </source>
</evidence>
<sequence>QERVQKKTFVNWINSYLSKRVPPLRIEDLIDDLRDGTRLLALLEVLSGEKLPVERGRVLRRPHFLSNHNTALQFLSNKRIKLVNINASDLVDGRPPIVLGLIWTIILYFQSQSSRIDHGLGNEIAKIATNLAQELRAKWVTLSCPN</sequence>
<dbReference type="PROSITE" id="PS50021">
    <property type="entry name" value="CH"/>
    <property type="match status" value="1"/>
</dbReference>
<keyword evidence="4" id="KW-0963">Cytoplasm</keyword>
<keyword evidence="12" id="KW-0539">Nucleus</keyword>
<evidence type="ECO:0000256" key="4">
    <source>
        <dbReference type="ARBA" id="ARBA00022490"/>
    </source>
</evidence>
<proteinExistence type="inferred from homology"/>
<evidence type="ECO:0000256" key="10">
    <source>
        <dbReference type="ARBA" id="ARBA00023203"/>
    </source>
</evidence>